<gene>
    <name evidence="2" type="ORF">DUPY_39740</name>
</gene>
<sequence length="249" mass="26446">MAHDQRGGARQRSFLAAQVQPVDQHGRALSIGAAGRQLQAAVTARQQRRTGRHAFHPEPVAAVQVAAKSERSGDGEHTRCEPVPQCLRAGGQVRIRAIRLGATVTVQRGAVVAPLAAAAGKGDAAGIGRTDLEARAIDLEHGARRQRAAAQALFVAAAHHDHLARGGEVAQHPAIARVQAQRQVLAVRVGRGQFLLAHYHRLAGNGCDMDRSRQPGRRRPEQGQHLQGAQCCQQGQGNGHAQVLSCHVA</sequence>
<name>A0A1E7WE04_9BURK</name>
<proteinExistence type="predicted"/>
<evidence type="ECO:0000313" key="2">
    <source>
        <dbReference type="EMBL" id="OEZ96337.1"/>
    </source>
</evidence>
<protein>
    <submittedName>
        <fullName evidence="2">Uncharacterized protein</fullName>
    </submittedName>
</protein>
<dbReference type="EMBL" id="LROM01000111">
    <property type="protein sequence ID" value="OEZ96337.1"/>
    <property type="molecule type" value="Genomic_DNA"/>
</dbReference>
<feature type="compositionally biased region" description="Basic and acidic residues" evidence="1">
    <location>
        <begin position="208"/>
        <end position="222"/>
    </location>
</feature>
<organism evidence="2 3">
    <name type="scientific">Duganella phyllosphaerae</name>
    <dbReference type="NCBI Taxonomy" id="762836"/>
    <lineage>
        <taxon>Bacteria</taxon>
        <taxon>Pseudomonadati</taxon>
        <taxon>Pseudomonadota</taxon>
        <taxon>Betaproteobacteria</taxon>
        <taxon>Burkholderiales</taxon>
        <taxon>Oxalobacteraceae</taxon>
        <taxon>Telluria group</taxon>
        <taxon>Duganella</taxon>
    </lineage>
</organism>
<reference evidence="3" key="1">
    <citation type="journal article" date="2016" name="Front. Microbiol.">
        <title>Molecular Keys to the Janthinobacterium and Duganella spp. Interaction with the Plant Pathogen Fusarium graminearum.</title>
        <authorList>
            <person name="Haack F.S."/>
            <person name="Poehlein A."/>
            <person name="Kroger C."/>
            <person name="Voigt C.A."/>
            <person name="Piepenbring M."/>
            <person name="Bode H.B."/>
            <person name="Daniel R."/>
            <person name="Schafer W."/>
            <person name="Streit W.R."/>
        </authorList>
    </citation>
    <scope>NUCLEOTIDE SEQUENCE [LARGE SCALE GENOMIC DNA]</scope>
    <source>
        <strain evidence="3">T54</strain>
    </source>
</reference>
<dbReference type="Proteomes" id="UP000175989">
    <property type="component" value="Unassembled WGS sequence"/>
</dbReference>
<comment type="caution">
    <text evidence="2">The sequence shown here is derived from an EMBL/GenBank/DDBJ whole genome shotgun (WGS) entry which is preliminary data.</text>
</comment>
<feature type="region of interest" description="Disordered" evidence="1">
    <location>
        <begin position="206"/>
        <end position="225"/>
    </location>
</feature>
<dbReference type="AlphaFoldDB" id="A0A1E7WE04"/>
<evidence type="ECO:0000313" key="3">
    <source>
        <dbReference type="Proteomes" id="UP000175989"/>
    </source>
</evidence>
<evidence type="ECO:0000256" key="1">
    <source>
        <dbReference type="SAM" id="MobiDB-lite"/>
    </source>
</evidence>
<keyword evidence="3" id="KW-1185">Reference proteome</keyword>
<accession>A0A1E7WE04</accession>